<dbReference type="OrthoDB" id="9795538at2"/>
<feature type="signal peptide" evidence="1">
    <location>
        <begin position="1"/>
        <end position="24"/>
    </location>
</feature>
<accession>A0A0S4KTY0</accession>
<dbReference type="EMBL" id="LN885086">
    <property type="protein sequence ID" value="CUQ66777.1"/>
    <property type="molecule type" value="Genomic_DNA"/>
</dbReference>
<keyword evidence="3" id="KW-1185">Reference proteome</keyword>
<reference evidence="3" key="1">
    <citation type="submission" date="2015-09" db="EMBL/GenBank/DDBJ databases">
        <authorList>
            <person name="Daims H."/>
        </authorList>
    </citation>
    <scope>NUCLEOTIDE SEQUENCE [LARGE SCALE GENOMIC DNA]</scope>
</reference>
<proteinExistence type="predicted"/>
<keyword evidence="1" id="KW-0732">Signal</keyword>
<dbReference type="AlphaFoldDB" id="A0A0S4KTY0"/>
<feature type="chain" id="PRO_5006623542" evidence="1">
    <location>
        <begin position="25"/>
        <end position="111"/>
    </location>
</feature>
<evidence type="ECO:0000313" key="2">
    <source>
        <dbReference type="EMBL" id="CUQ66777.1"/>
    </source>
</evidence>
<dbReference type="RefSeq" id="WP_158023299.1">
    <property type="nucleotide sequence ID" value="NZ_LN885086.1"/>
</dbReference>
<dbReference type="KEGG" id="nio:NITINOP_1802"/>
<sequence length="111" mass="11638">MKRIGVAMAIMGLLALGSGVDVWAAKDDGSKIMIKSPAQGSKVGSDVEVVYELVKGSDATHAHCFVDGEYQKGWKGTVKGLSRGTHEIKVVAADKDHQALAAEASVTVEVE</sequence>
<evidence type="ECO:0000313" key="3">
    <source>
        <dbReference type="Proteomes" id="UP000066284"/>
    </source>
</evidence>
<organism evidence="2 3">
    <name type="scientific">Candidatus Nitrospira inopinata</name>
    <dbReference type="NCBI Taxonomy" id="1715989"/>
    <lineage>
        <taxon>Bacteria</taxon>
        <taxon>Pseudomonadati</taxon>
        <taxon>Nitrospirota</taxon>
        <taxon>Nitrospiria</taxon>
        <taxon>Nitrospirales</taxon>
        <taxon>Nitrospiraceae</taxon>
        <taxon>Nitrospira</taxon>
    </lineage>
</organism>
<evidence type="ECO:0000256" key="1">
    <source>
        <dbReference type="SAM" id="SignalP"/>
    </source>
</evidence>
<dbReference type="STRING" id="1715989.NITINOP_1802"/>
<dbReference type="Proteomes" id="UP000066284">
    <property type="component" value="Chromosome 1"/>
</dbReference>
<gene>
    <name evidence="2" type="ORF">NITINOP_1802</name>
</gene>
<protein>
    <submittedName>
        <fullName evidence="2">Uncharacterized protein</fullName>
    </submittedName>
</protein>
<name>A0A0S4KTY0_9BACT</name>